<evidence type="ECO:0000313" key="10">
    <source>
        <dbReference type="EMBL" id="KFM57507.1"/>
    </source>
</evidence>
<dbReference type="AlphaFoldDB" id="A0A087SXB8"/>
<proteinExistence type="inferred from homology"/>
<keyword evidence="4" id="KW-0805">Transcription regulation</keyword>
<evidence type="ECO:0000256" key="7">
    <source>
        <dbReference type="ARBA" id="ARBA00023242"/>
    </source>
</evidence>
<dbReference type="InterPro" id="IPR024872">
    <property type="entry name" value="HEXIM"/>
</dbReference>
<feature type="compositionally biased region" description="Polar residues" evidence="9">
    <location>
        <begin position="320"/>
        <end position="336"/>
    </location>
</feature>
<dbReference type="EMBL" id="KK112387">
    <property type="protein sequence ID" value="KFM57507.1"/>
    <property type="molecule type" value="Genomic_DNA"/>
</dbReference>
<dbReference type="GO" id="GO:0005737">
    <property type="term" value="C:cytoplasm"/>
    <property type="evidence" value="ECO:0007669"/>
    <property type="project" value="InterPro"/>
</dbReference>
<protein>
    <submittedName>
        <fullName evidence="10">Uncharacterized protein</fullName>
    </submittedName>
</protein>
<feature type="compositionally biased region" description="Basic residues" evidence="9">
    <location>
        <begin position="40"/>
        <end position="54"/>
    </location>
</feature>
<feature type="region of interest" description="Disordered" evidence="9">
    <location>
        <begin position="1"/>
        <end position="91"/>
    </location>
</feature>
<dbReference type="Pfam" id="PF15313">
    <property type="entry name" value="HEXIM"/>
    <property type="match status" value="1"/>
</dbReference>
<accession>A0A087SXB8</accession>
<dbReference type="GO" id="GO:0000122">
    <property type="term" value="P:negative regulation of transcription by RNA polymerase II"/>
    <property type="evidence" value="ECO:0007669"/>
    <property type="project" value="InterPro"/>
</dbReference>
<evidence type="ECO:0000256" key="3">
    <source>
        <dbReference type="ARBA" id="ARBA00022491"/>
    </source>
</evidence>
<organism evidence="10 11">
    <name type="scientific">Stegodyphus mimosarum</name>
    <name type="common">African social velvet spider</name>
    <dbReference type="NCBI Taxonomy" id="407821"/>
    <lineage>
        <taxon>Eukaryota</taxon>
        <taxon>Metazoa</taxon>
        <taxon>Ecdysozoa</taxon>
        <taxon>Arthropoda</taxon>
        <taxon>Chelicerata</taxon>
        <taxon>Arachnida</taxon>
        <taxon>Araneae</taxon>
        <taxon>Araneomorphae</taxon>
        <taxon>Entelegynae</taxon>
        <taxon>Eresoidea</taxon>
        <taxon>Eresidae</taxon>
        <taxon>Stegodyphus</taxon>
    </lineage>
</organism>
<keyword evidence="11" id="KW-1185">Reference proteome</keyword>
<reference evidence="10 11" key="1">
    <citation type="submission" date="2013-11" db="EMBL/GenBank/DDBJ databases">
        <title>Genome sequencing of Stegodyphus mimosarum.</title>
        <authorList>
            <person name="Bechsgaard J."/>
        </authorList>
    </citation>
    <scope>NUCLEOTIDE SEQUENCE [LARGE SCALE GENOMIC DNA]</scope>
</reference>
<evidence type="ECO:0000256" key="1">
    <source>
        <dbReference type="ARBA" id="ARBA00004123"/>
    </source>
</evidence>
<dbReference type="PANTHER" id="PTHR13469:SF9">
    <property type="entry name" value="HEXAMETHYLENE BIS-ACETAMIDE-INDUCIBLE PROTEIN"/>
    <property type="match status" value="1"/>
</dbReference>
<dbReference type="Proteomes" id="UP000054359">
    <property type="component" value="Unassembled WGS sequence"/>
</dbReference>
<evidence type="ECO:0000256" key="6">
    <source>
        <dbReference type="ARBA" id="ARBA00023163"/>
    </source>
</evidence>
<evidence type="ECO:0000256" key="4">
    <source>
        <dbReference type="ARBA" id="ARBA00023015"/>
    </source>
</evidence>
<keyword evidence="5 8" id="KW-0175">Coiled coil</keyword>
<keyword evidence="6" id="KW-0804">Transcription</keyword>
<keyword evidence="7" id="KW-0539">Nucleus</keyword>
<evidence type="ECO:0000313" key="11">
    <source>
        <dbReference type="Proteomes" id="UP000054359"/>
    </source>
</evidence>
<sequence>MSSDHDVSVEHLDDQNAQLDVAKMDTVPLIKETGISEHPKPKRRRRGKKRKHRKESAATCENENHDECESEQHVEDEHDNHIDCESPTWDSDEDLSCDINAFTDVIIRPVNVPKAPKNSTQFIIDDHNECRLYMSFETPNPYLADPSNFEGKDCILTEPDFEDAAYRDIDYEYESPQDFDNSAYYDREFELSYKSNRFDELMLLPRSQLIAAYTNLELRLKELNDELAVENPSHILEKLQAELLELQEKHSFLKECNAKLTAVVLKKDSDCPENVSSADLTGSMPVSHNEHMFHVSSDSDKELCQEVAAPEHLSDEPISGSDSDIQNVEVNSSSGESCEETNDIEVSDCPQLVSEEETEDIEDRLSPEIVSEEETDNIEQRLCPERVSEEDDTNDSEKRLCSQIVSEEETGDIEERLCHQLVSGEDTNDSEKRLCSQTVSEEETDGIEERLCPLLVSEEDTNDIGERLCSQFVSEEQPTQTIPNDSSCGQILLSDSNSHDSYNTEASHCTVEVCAELKVHENCSELHVKQANISAIEAP</sequence>
<dbReference type="GO" id="GO:0004861">
    <property type="term" value="F:cyclin-dependent protein serine/threonine kinase inhibitor activity"/>
    <property type="evidence" value="ECO:0007669"/>
    <property type="project" value="InterPro"/>
</dbReference>
<dbReference type="OrthoDB" id="10058500at2759"/>
<feature type="region of interest" description="Disordered" evidence="9">
    <location>
        <begin position="311"/>
        <end position="364"/>
    </location>
</feature>
<dbReference type="GO" id="GO:0005654">
    <property type="term" value="C:nucleoplasm"/>
    <property type="evidence" value="ECO:0007669"/>
    <property type="project" value="TreeGrafter"/>
</dbReference>
<evidence type="ECO:0000256" key="5">
    <source>
        <dbReference type="ARBA" id="ARBA00023054"/>
    </source>
</evidence>
<dbReference type="PANTHER" id="PTHR13469">
    <property type="entry name" value="HEXAMETHYLENE BISACETAMIDE INDUCIBLE 1"/>
    <property type="match status" value="1"/>
</dbReference>
<gene>
    <name evidence="10" type="ORF">X975_07516</name>
</gene>
<dbReference type="GO" id="GO:0097322">
    <property type="term" value="F:7SK snRNA binding"/>
    <property type="evidence" value="ECO:0007669"/>
    <property type="project" value="TreeGrafter"/>
</dbReference>
<evidence type="ECO:0000256" key="9">
    <source>
        <dbReference type="SAM" id="MobiDB-lite"/>
    </source>
</evidence>
<feature type="compositionally biased region" description="Basic and acidic residues" evidence="9">
    <location>
        <begin position="62"/>
        <end position="84"/>
    </location>
</feature>
<evidence type="ECO:0000256" key="8">
    <source>
        <dbReference type="SAM" id="Coils"/>
    </source>
</evidence>
<comment type="similarity">
    <text evidence="2">Belongs to the HEXIM family.</text>
</comment>
<feature type="coiled-coil region" evidence="8">
    <location>
        <begin position="206"/>
        <end position="256"/>
    </location>
</feature>
<feature type="compositionally biased region" description="Basic and acidic residues" evidence="9">
    <location>
        <begin position="1"/>
        <end position="14"/>
    </location>
</feature>
<feature type="compositionally biased region" description="Acidic residues" evidence="9">
    <location>
        <begin position="337"/>
        <end position="346"/>
    </location>
</feature>
<comment type="subcellular location">
    <subcellularLocation>
        <location evidence="1">Nucleus</location>
    </subcellularLocation>
</comment>
<feature type="non-terminal residue" evidence="10">
    <location>
        <position position="539"/>
    </location>
</feature>
<keyword evidence="3" id="KW-0678">Repressor</keyword>
<evidence type="ECO:0000256" key="2">
    <source>
        <dbReference type="ARBA" id="ARBA00008409"/>
    </source>
</evidence>
<name>A0A087SXB8_STEMI</name>